<name>A0A5N6UWH6_ASPTM</name>
<reference evidence="1 2" key="1">
    <citation type="submission" date="2019-04" db="EMBL/GenBank/DDBJ databases">
        <title>Friends and foes A comparative genomics study of 23 Aspergillus species from section Flavi.</title>
        <authorList>
            <consortium name="DOE Joint Genome Institute"/>
            <person name="Kjaerbolling I."/>
            <person name="Vesth T."/>
            <person name="Frisvad J.C."/>
            <person name="Nybo J.L."/>
            <person name="Theobald S."/>
            <person name="Kildgaard S."/>
            <person name="Isbrandt T."/>
            <person name="Kuo A."/>
            <person name="Sato A."/>
            <person name="Lyhne E.K."/>
            <person name="Kogle M.E."/>
            <person name="Wiebenga A."/>
            <person name="Kun R.S."/>
            <person name="Lubbers R.J."/>
            <person name="Makela M.R."/>
            <person name="Barry K."/>
            <person name="Chovatia M."/>
            <person name="Clum A."/>
            <person name="Daum C."/>
            <person name="Haridas S."/>
            <person name="He G."/>
            <person name="LaButti K."/>
            <person name="Lipzen A."/>
            <person name="Mondo S."/>
            <person name="Riley R."/>
            <person name="Salamov A."/>
            <person name="Simmons B.A."/>
            <person name="Magnuson J.K."/>
            <person name="Henrissat B."/>
            <person name="Mortensen U.H."/>
            <person name="Larsen T.O."/>
            <person name="Devries R.P."/>
            <person name="Grigoriev I.V."/>
            <person name="Machida M."/>
            <person name="Baker S.E."/>
            <person name="Andersen M.R."/>
        </authorList>
    </citation>
    <scope>NUCLEOTIDE SEQUENCE [LARGE SCALE GENOMIC DNA]</scope>
    <source>
        <strain evidence="1 2">CBS 117626</strain>
    </source>
</reference>
<organism evidence="1 2">
    <name type="scientific">Aspergillus tamarii</name>
    <dbReference type="NCBI Taxonomy" id="41984"/>
    <lineage>
        <taxon>Eukaryota</taxon>
        <taxon>Fungi</taxon>
        <taxon>Dikarya</taxon>
        <taxon>Ascomycota</taxon>
        <taxon>Pezizomycotina</taxon>
        <taxon>Eurotiomycetes</taxon>
        <taxon>Eurotiomycetidae</taxon>
        <taxon>Eurotiales</taxon>
        <taxon>Aspergillaceae</taxon>
        <taxon>Aspergillus</taxon>
        <taxon>Aspergillus subgen. Circumdati</taxon>
    </lineage>
</organism>
<dbReference type="EMBL" id="ML738622">
    <property type="protein sequence ID" value="KAE8163032.1"/>
    <property type="molecule type" value="Genomic_DNA"/>
</dbReference>
<evidence type="ECO:0000313" key="2">
    <source>
        <dbReference type="Proteomes" id="UP000326950"/>
    </source>
</evidence>
<evidence type="ECO:0000313" key="1">
    <source>
        <dbReference type="EMBL" id="KAE8163032.1"/>
    </source>
</evidence>
<keyword evidence="2" id="KW-1185">Reference proteome</keyword>
<dbReference type="Proteomes" id="UP000326950">
    <property type="component" value="Unassembled WGS sequence"/>
</dbReference>
<gene>
    <name evidence="1" type="ORF">BDV40DRAFT_311972</name>
</gene>
<sequence>MVLDSVVVSHEERRIHEFYQIVYLLQSLGVRRGDRIKLSDEEKNYSLAKHRRNIADALAYMAAYDKKPDRVTAVALGKENGRLVVWIAANKSVRSEVTDFLAKVFSRLEKIVYGPESEKGKFLDFILKFNRKGVQKYYGKFLGSWEEYYKSRQRSSHDVLQELDTWVRRTFYKGDKKLQPEDMVNLARQCHQARHRNRDVFHMLSEASGQGIMPLHEYERLHDLLYKIGKNVTLCRRLLDARRSLSDDFKQGVVVKPVHVPPRQLNHIKRNYSFDSVATHIFPSEISLLVIYATNILPIIPESGSPPLRIKNFTIVGVYQKCEGTRTVKSSWLLQQRAFNATYETISRSSKGQEHLSCIPSASAINVGVEGTEKLDDDTDGGVSLL</sequence>
<dbReference type="AlphaFoldDB" id="A0A5N6UWH6"/>
<protein>
    <submittedName>
        <fullName evidence="1">Uncharacterized protein</fullName>
    </submittedName>
</protein>
<proteinExistence type="predicted"/>
<accession>A0A5N6UWH6</accession>
<dbReference type="OrthoDB" id="4851849at2759"/>